<name>A0A6J5FB87_9BURK</name>
<feature type="region of interest" description="Disordered" evidence="1">
    <location>
        <begin position="159"/>
        <end position="178"/>
    </location>
</feature>
<reference evidence="2 3" key="1">
    <citation type="submission" date="2020-04" db="EMBL/GenBank/DDBJ databases">
        <authorList>
            <person name="De Canck E."/>
        </authorList>
    </citation>
    <scope>NUCLEOTIDE SEQUENCE [LARGE SCALE GENOMIC DNA]</scope>
    <source>
        <strain evidence="2 3">LMG 29542</strain>
    </source>
</reference>
<feature type="region of interest" description="Disordered" evidence="1">
    <location>
        <begin position="194"/>
        <end position="215"/>
    </location>
</feature>
<dbReference type="AlphaFoldDB" id="A0A6J5FB87"/>
<evidence type="ECO:0000313" key="2">
    <source>
        <dbReference type="EMBL" id="CAB3774982.1"/>
    </source>
</evidence>
<evidence type="ECO:0000313" key="3">
    <source>
        <dbReference type="Proteomes" id="UP000494363"/>
    </source>
</evidence>
<gene>
    <name evidence="2" type="ORF">LMG29542_08364</name>
</gene>
<feature type="compositionally biased region" description="Polar residues" evidence="1">
    <location>
        <begin position="203"/>
        <end position="215"/>
    </location>
</feature>
<dbReference type="EMBL" id="CADIKH010000221">
    <property type="protein sequence ID" value="CAB3774982.1"/>
    <property type="molecule type" value="Genomic_DNA"/>
</dbReference>
<evidence type="ECO:0000256" key="1">
    <source>
        <dbReference type="SAM" id="MobiDB-lite"/>
    </source>
</evidence>
<accession>A0A6J5FB87</accession>
<proteinExistence type="predicted"/>
<keyword evidence="3" id="KW-1185">Reference proteome</keyword>
<organism evidence="2 3">
    <name type="scientific">Paraburkholderia humisilvae</name>
    <dbReference type="NCBI Taxonomy" id="627669"/>
    <lineage>
        <taxon>Bacteria</taxon>
        <taxon>Pseudomonadati</taxon>
        <taxon>Pseudomonadota</taxon>
        <taxon>Betaproteobacteria</taxon>
        <taxon>Burkholderiales</taxon>
        <taxon>Burkholderiaceae</taxon>
        <taxon>Paraburkholderia</taxon>
    </lineage>
</organism>
<sequence>MSCALETHRWLPLSRDSFSLGRNQFSLNESATKETSMEITTGGNLRRTSRANTVCLVHFDDAGFAASPSVQTAWSARRLPHCVEHHFHCWHTVSGAREFASNALTQHLASAFVKGGAGLEVLEEFALHGDSVPVWWYSTTSSIYHVIYREAHERRLHDDRKTIIPSPTLPPRTQLRRDRLEASRTPLAQLHRLEEGGYRSLDSKPTSSISRQIPD</sequence>
<protein>
    <submittedName>
        <fullName evidence="2">Uncharacterized protein</fullName>
    </submittedName>
</protein>
<dbReference type="Proteomes" id="UP000494363">
    <property type="component" value="Unassembled WGS sequence"/>
</dbReference>